<sequence length="305" mass="34348">MEGGRNLEPLISALNSAVQWQLDKIKSRPSSTGPELIKALDHALEVQALHIYADSPAGAKNFGRGSAVIFRQLCSEPLNEPIDLSALLQHPVRFKLPVPGSQYPNNRSSPLPIQEDGFVQWVYGVPNQILLLLATMKMMKQDKFVPNKEMVALLEQDIRNVPPFSGSSSDRFLAVMRSVVQECWRQAAFVYLYMAVCEDSSDTPRVKEAFKRFMRLLDGTRPGRLPDEFLTSPLVIVSPAAQRVRDREVIRQRAVRLHRNGRTFSTNHNLSILGTIEDYWARADAEGRPVLWSDVAVSRRKVMGI</sequence>
<gene>
    <name evidence="1" type="ORF">RDB_LOCUS25980</name>
</gene>
<dbReference type="Pfam" id="PF11951">
    <property type="entry name" value="Fungal_trans_2"/>
    <property type="match status" value="1"/>
</dbReference>
<evidence type="ECO:0000313" key="2">
    <source>
        <dbReference type="Proteomes" id="UP000663888"/>
    </source>
</evidence>
<reference evidence="1" key="1">
    <citation type="submission" date="2021-01" db="EMBL/GenBank/DDBJ databases">
        <authorList>
            <person name="Kaushik A."/>
        </authorList>
    </citation>
    <scope>NUCLEOTIDE SEQUENCE</scope>
    <source>
        <strain evidence="1">AG4-R118</strain>
    </source>
</reference>
<comment type="caution">
    <text evidence="1">The sequence shown here is derived from an EMBL/GenBank/DDBJ whole genome shotgun (WGS) entry which is preliminary data.</text>
</comment>
<name>A0A8H2XCT7_9AGAM</name>
<dbReference type="AlphaFoldDB" id="A0A8H2XCT7"/>
<accession>A0A8H2XCT7</accession>
<dbReference type="InterPro" id="IPR021858">
    <property type="entry name" value="Fun_TF"/>
</dbReference>
<dbReference type="EMBL" id="CAJMWX010000700">
    <property type="protein sequence ID" value="CAE6423805.1"/>
    <property type="molecule type" value="Genomic_DNA"/>
</dbReference>
<dbReference type="Proteomes" id="UP000663888">
    <property type="component" value="Unassembled WGS sequence"/>
</dbReference>
<protein>
    <submittedName>
        <fullName evidence="1">Uncharacterized protein</fullName>
    </submittedName>
</protein>
<proteinExistence type="predicted"/>
<organism evidence="1 2">
    <name type="scientific">Rhizoctonia solani</name>
    <dbReference type="NCBI Taxonomy" id="456999"/>
    <lineage>
        <taxon>Eukaryota</taxon>
        <taxon>Fungi</taxon>
        <taxon>Dikarya</taxon>
        <taxon>Basidiomycota</taxon>
        <taxon>Agaricomycotina</taxon>
        <taxon>Agaricomycetes</taxon>
        <taxon>Cantharellales</taxon>
        <taxon>Ceratobasidiaceae</taxon>
        <taxon>Rhizoctonia</taxon>
    </lineage>
</organism>
<evidence type="ECO:0000313" key="1">
    <source>
        <dbReference type="EMBL" id="CAE6423805.1"/>
    </source>
</evidence>